<dbReference type="Proteomes" id="UP001216674">
    <property type="component" value="Unassembled WGS sequence"/>
</dbReference>
<dbReference type="EMBL" id="JARJLM010000515">
    <property type="protein sequence ID" value="MDF3837499.1"/>
    <property type="molecule type" value="Genomic_DNA"/>
</dbReference>
<feature type="domain" description="DUF1854" evidence="1">
    <location>
        <begin position="27"/>
        <end position="156"/>
    </location>
</feature>
<accession>A0ABT6AY11</accession>
<evidence type="ECO:0000313" key="2">
    <source>
        <dbReference type="EMBL" id="MDF3837499.1"/>
    </source>
</evidence>
<dbReference type="RefSeq" id="WP_017230319.1">
    <property type="nucleotide sequence ID" value="NZ_JARJLM010000515.1"/>
</dbReference>
<comment type="caution">
    <text evidence="2">The sequence shown here is derived from an EMBL/GenBank/DDBJ whole genome shotgun (WGS) entry which is preliminary data.</text>
</comment>
<dbReference type="InterPro" id="IPR015005">
    <property type="entry name" value="DUF1854"/>
</dbReference>
<gene>
    <name evidence="2" type="ORF">P3W85_31795</name>
</gene>
<reference evidence="2 3" key="1">
    <citation type="submission" date="2023-03" db="EMBL/GenBank/DDBJ databases">
        <title>Draft assemblies of triclosan tolerant bacteria isolated from returned activated sludge.</title>
        <authorList>
            <person name="Van Hamelsveld S."/>
        </authorList>
    </citation>
    <scope>NUCLEOTIDE SEQUENCE [LARGE SCALE GENOMIC DNA]</scope>
    <source>
        <strain evidence="2 3">GW210010_S58</strain>
    </source>
</reference>
<proteinExistence type="predicted"/>
<evidence type="ECO:0000313" key="3">
    <source>
        <dbReference type="Proteomes" id="UP001216674"/>
    </source>
</evidence>
<dbReference type="Pfam" id="PF08909">
    <property type="entry name" value="DUF1854"/>
    <property type="match status" value="1"/>
</dbReference>
<organism evidence="2 3">
    <name type="scientific">Cupriavidus basilensis</name>
    <dbReference type="NCBI Taxonomy" id="68895"/>
    <lineage>
        <taxon>Bacteria</taxon>
        <taxon>Pseudomonadati</taxon>
        <taxon>Pseudomonadota</taxon>
        <taxon>Betaproteobacteria</taxon>
        <taxon>Burkholderiales</taxon>
        <taxon>Burkholderiaceae</taxon>
        <taxon>Cupriavidus</taxon>
    </lineage>
</organism>
<name>A0ABT6AY11_9BURK</name>
<protein>
    <submittedName>
        <fullName evidence="2">DUF1854 domain-containing protein</fullName>
    </submittedName>
</protein>
<sequence length="157" mass="17393">MQQAANFKLHRNALGRLVMTTADGLVHEGVVPVRAFPIAAPDDGIGMISADGRELAWLPRLDQLPAALREAIEAELASREFMPEIRRIRSVSTFATPSTWEVETDRGITSLVLRGEEDIRRLAGSTLLISDSHGIHYLVRNLPGLDKASRKLLDRFL</sequence>
<evidence type="ECO:0000259" key="1">
    <source>
        <dbReference type="Pfam" id="PF08909"/>
    </source>
</evidence>
<keyword evidence="3" id="KW-1185">Reference proteome</keyword>